<evidence type="ECO:0000313" key="2">
    <source>
        <dbReference type="Proteomes" id="UP001216579"/>
    </source>
</evidence>
<gene>
    <name evidence="1" type="ORF">P3G67_35090</name>
</gene>
<accession>A0ABT5ZWY1</accession>
<dbReference type="Gene3D" id="1.10.287.1060">
    <property type="entry name" value="ESAT-6-like"/>
    <property type="match status" value="1"/>
</dbReference>
<dbReference type="RefSeq" id="WP_276097125.1">
    <property type="nucleotide sequence ID" value="NZ_JARJBC010000043.1"/>
</dbReference>
<dbReference type="EMBL" id="JARJBC010000043">
    <property type="protein sequence ID" value="MDF3294333.1"/>
    <property type="molecule type" value="Genomic_DNA"/>
</dbReference>
<dbReference type="InterPro" id="IPR036689">
    <property type="entry name" value="ESAT-6-like_sf"/>
</dbReference>
<sequence>MDMQVSTDYVRQGAGGTSDAATTALDNLRNSLDSSIHVAASHHGWASSSALQRCATAWENHMLDLAKQMNSMADGLQYAARDYDNTDQQIEEAMNRLHRGVSDLGKA</sequence>
<dbReference type="Proteomes" id="UP001216579">
    <property type="component" value="Unassembled WGS sequence"/>
</dbReference>
<organism evidence="1 2">
    <name type="scientific">Streptomyces silvisoli</name>
    <dbReference type="NCBI Taxonomy" id="3034235"/>
    <lineage>
        <taxon>Bacteria</taxon>
        <taxon>Bacillati</taxon>
        <taxon>Actinomycetota</taxon>
        <taxon>Actinomycetes</taxon>
        <taxon>Kitasatosporales</taxon>
        <taxon>Streptomycetaceae</taxon>
        <taxon>Streptomyces</taxon>
    </lineage>
</organism>
<dbReference type="InterPro" id="IPR022536">
    <property type="entry name" value="EspC"/>
</dbReference>
<name>A0ABT5ZWY1_9ACTN</name>
<reference evidence="1 2" key="1">
    <citation type="submission" date="2023-03" db="EMBL/GenBank/DDBJ databases">
        <title>Draft genome sequence of Streptomyces sp. RB6PN23 isolated from peat swamp forest in Thailand.</title>
        <authorList>
            <person name="Klaysubun C."/>
            <person name="Duangmal K."/>
        </authorList>
    </citation>
    <scope>NUCLEOTIDE SEQUENCE [LARGE SCALE GENOMIC DNA]</scope>
    <source>
        <strain evidence="1 2">RB6PN23</strain>
    </source>
</reference>
<proteinExistence type="predicted"/>
<keyword evidence="2" id="KW-1185">Reference proteome</keyword>
<evidence type="ECO:0000313" key="1">
    <source>
        <dbReference type="EMBL" id="MDF3294333.1"/>
    </source>
</evidence>
<dbReference type="SUPFAM" id="SSF140453">
    <property type="entry name" value="EsxAB dimer-like"/>
    <property type="match status" value="1"/>
</dbReference>
<comment type="caution">
    <text evidence="1">The sequence shown here is derived from an EMBL/GenBank/DDBJ whole genome shotgun (WGS) entry which is preliminary data.</text>
</comment>
<dbReference type="Pfam" id="PF10824">
    <property type="entry name" value="T7SS_ESX_EspC"/>
    <property type="match status" value="1"/>
</dbReference>
<protein>
    <submittedName>
        <fullName evidence="1">Type VII secretion target</fullName>
    </submittedName>
</protein>